<feature type="domain" description="F-box" evidence="1">
    <location>
        <begin position="5"/>
        <end position="51"/>
    </location>
</feature>
<dbReference type="Gene3D" id="1.20.1280.50">
    <property type="match status" value="1"/>
</dbReference>
<dbReference type="InterPro" id="IPR036047">
    <property type="entry name" value="F-box-like_dom_sf"/>
</dbReference>
<reference evidence="2 3" key="1">
    <citation type="submission" date="2017-10" db="EMBL/GenBank/DDBJ databases">
        <title>Comparative genomics in systemic dimorphic fungi from Ajellomycetaceae.</title>
        <authorList>
            <person name="Munoz J.F."/>
            <person name="Mcewen J.G."/>
            <person name="Clay O.K."/>
            <person name="Cuomo C.A."/>
        </authorList>
    </citation>
    <scope>NUCLEOTIDE SEQUENCE [LARGE SCALE GENOMIC DNA]</scope>
    <source>
        <strain evidence="2 3">UAMH7299</strain>
    </source>
</reference>
<protein>
    <recommendedName>
        <fullName evidence="1">F-box domain-containing protein</fullName>
    </recommendedName>
</protein>
<dbReference type="AlphaFoldDB" id="A0A2B7YRC0"/>
<dbReference type="OrthoDB" id="4201487at2759"/>
<dbReference type="PROSITE" id="PS50181">
    <property type="entry name" value="FBOX"/>
    <property type="match status" value="1"/>
</dbReference>
<gene>
    <name evidence="2" type="ORF">AJ80_02369</name>
</gene>
<dbReference type="Pfam" id="PF00646">
    <property type="entry name" value="F-box"/>
    <property type="match status" value="1"/>
</dbReference>
<comment type="caution">
    <text evidence="2">The sequence shown here is derived from an EMBL/GenBank/DDBJ whole genome shotgun (WGS) entry which is preliminary data.</text>
</comment>
<proteinExistence type="predicted"/>
<dbReference type="EMBL" id="PDNA01000022">
    <property type="protein sequence ID" value="PGH23589.1"/>
    <property type="molecule type" value="Genomic_DNA"/>
</dbReference>
<dbReference type="Proteomes" id="UP000224634">
    <property type="component" value="Unassembled WGS sequence"/>
</dbReference>
<organism evidence="2 3">
    <name type="scientific">Polytolypa hystricis (strain UAMH7299)</name>
    <dbReference type="NCBI Taxonomy" id="1447883"/>
    <lineage>
        <taxon>Eukaryota</taxon>
        <taxon>Fungi</taxon>
        <taxon>Dikarya</taxon>
        <taxon>Ascomycota</taxon>
        <taxon>Pezizomycotina</taxon>
        <taxon>Eurotiomycetes</taxon>
        <taxon>Eurotiomycetidae</taxon>
        <taxon>Onygenales</taxon>
        <taxon>Onygenales incertae sedis</taxon>
        <taxon>Polytolypa</taxon>
    </lineage>
</organism>
<sequence>MSNPQCNLSNLPTELVVLIYGHLTPPAQLFLSLTCQRLYYIFTDPPHWKDFNGIQRYEYLLALERDGIQGQADQACCSACEWYHEHAYFLPAQLSIPQHARLCCKTTGQLWVTPSMQFSYSDLEYLRNLERTVELGGLRFRKQRATFGGDVLMYAHHDVLTLPKDKTASMKSIGKMLAGFDLPICPHTRLSDSVVIDSYKPSTTVIDMNLTPTTPLLFDLFDRRSKCSFPFCHTSFFWSAHASPESPDWKTVYVHIERNLGDFLDPRYSKWRAQLIEKSTSRLEAFWNDCMQWKKEMMAIEKRRYELEALEAPLQRAEEAKLRQLEHRANYLHHPHRSKRGRFLMGYRIPFTHHLSPPSAALPQESAQPETDASNPYEPLVIPAYRLPRHVIEAERRLQKRSQKPKFLGLI</sequence>
<evidence type="ECO:0000259" key="1">
    <source>
        <dbReference type="PROSITE" id="PS50181"/>
    </source>
</evidence>
<evidence type="ECO:0000313" key="3">
    <source>
        <dbReference type="Proteomes" id="UP000224634"/>
    </source>
</evidence>
<accession>A0A2B7YRC0</accession>
<name>A0A2B7YRC0_POLH7</name>
<dbReference type="InterPro" id="IPR001810">
    <property type="entry name" value="F-box_dom"/>
</dbReference>
<evidence type="ECO:0000313" key="2">
    <source>
        <dbReference type="EMBL" id="PGH23589.1"/>
    </source>
</evidence>
<keyword evidence="3" id="KW-1185">Reference proteome</keyword>
<dbReference type="SUPFAM" id="SSF81383">
    <property type="entry name" value="F-box domain"/>
    <property type="match status" value="1"/>
</dbReference>